<dbReference type="EMBL" id="JANBVO010000047">
    <property type="protein sequence ID" value="KAJ9133834.1"/>
    <property type="molecule type" value="Genomic_DNA"/>
</dbReference>
<keyword evidence="1" id="KW-0732">Signal</keyword>
<organism evidence="2 3">
    <name type="scientific">Pleurostoma richardsiae</name>
    <dbReference type="NCBI Taxonomy" id="41990"/>
    <lineage>
        <taxon>Eukaryota</taxon>
        <taxon>Fungi</taxon>
        <taxon>Dikarya</taxon>
        <taxon>Ascomycota</taxon>
        <taxon>Pezizomycotina</taxon>
        <taxon>Sordariomycetes</taxon>
        <taxon>Sordariomycetidae</taxon>
        <taxon>Calosphaeriales</taxon>
        <taxon>Pleurostomataceae</taxon>
        <taxon>Pleurostoma</taxon>
    </lineage>
</organism>
<comment type="caution">
    <text evidence="2">The sequence shown here is derived from an EMBL/GenBank/DDBJ whole genome shotgun (WGS) entry which is preliminary data.</text>
</comment>
<evidence type="ECO:0000313" key="3">
    <source>
        <dbReference type="Proteomes" id="UP001174694"/>
    </source>
</evidence>
<dbReference type="Proteomes" id="UP001174694">
    <property type="component" value="Unassembled WGS sequence"/>
</dbReference>
<name>A0AA38R544_9PEZI</name>
<proteinExistence type="predicted"/>
<evidence type="ECO:0000256" key="1">
    <source>
        <dbReference type="SAM" id="SignalP"/>
    </source>
</evidence>
<feature type="chain" id="PRO_5041341558" evidence="1">
    <location>
        <begin position="19"/>
        <end position="228"/>
    </location>
</feature>
<evidence type="ECO:0000313" key="2">
    <source>
        <dbReference type="EMBL" id="KAJ9133834.1"/>
    </source>
</evidence>
<protein>
    <submittedName>
        <fullName evidence="2">Uncharacterized protein</fullName>
    </submittedName>
</protein>
<sequence>MKATTLLTCSFLVGSAIGFALPSPVEDFIGEVLELAHMQHLDKRVCPHDNLLRCLVGTPSLAVPFCSSSVGIFQTPSTVQVTITPTVPVTAISTSTETLTSTTSVDVTQTTSTTITVTPPTSTVTATVVKKRTVTAGGGGGGGGGGGAGACTPAAVISERAVAATSLACISNLKPSLAAVSSACSCFSGSYAPSITPVTETVLAPPVMVTPGTVSITASTTVGITVTV</sequence>
<reference evidence="2" key="1">
    <citation type="submission" date="2022-07" db="EMBL/GenBank/DDBJ databases">
        <title>Fungi with potential for degradation of polypropylene.</title>
        <authorList>
            <person name="Gostincar C."/>
        </authorList>
    </citation>
    <scope>NUCLEOTIDE SEQUENCE</scope>
    <source>
        <strain evidence="2">EXF-13308</strain>
    </source>
</reference>
<feature type="signal peptide" evidence="1">
    <location>
        <begin position="1"/>
        <end position="18"/>
    </location>
</feature>
<dbReference type="AlphaFoldDB" id="A0AA38R544"/>
<accession>A0AA38R544</accession>
<gene>
    <name evidence="2" type="ORF">NKR23_g10503</name>
</gene>
<keyword evidence="3" id="KW-1185">Reference proteome</keyword>